<evidence type="ECO:0000256" key="1">
    <source>
        <dbReference type="ARBA" id="ARBA00007797"/>
    </source>
</evidence>
<dbReference type="GeneID" id="18246488"/>
<dbReference type="InterPro" id="IPR027193">
    <property type="entry name" value="Noc4"/>
</dbReference>
<dbReference type="EMBL" id="GL996510">
    <property type="protein sequence ID" value="EGV66853.1"/>
    <property type="molecule type" value="Genomic_DNA"/>
</dbReference>
<evidence type="ECO:0000259" key="4">
    <source>
        <dbReference type="Pfam" id="PF03914"/>
    </source>
</evidence>
<dbReference type="KEGG" id="cten:18246488"/>
<keyword evidence="6" id="KW-1185">Reference proteome</keyword>
<feature type="domain" description="CCAAT-binding factor" evidence="4">
    <location>
        <begin position="330"/>
        <end position="478"/>
    </location>
</feature>
<feature type="transmembrane region" description="Helical" evidence="3">
    <location>
        <begin position="399"/>
        <end position="419"/>
    </location>
</feature>
<dbReference type="InterPro" id="IPR005612">
    <property type="entry name" value="CCAAT-binding_factor"/>
</dbReference>
<evidence type="ECO:0000256" key="3">
    <source>
        <dbReference type="SAM" id="Phobius"/>
    </source>
</evidence>
<dbReference type="eggNOG" id="KOG2154">
    <property type="taxonomic scope" value="Eukaryota"/>
</dbReference>
<reference evidence="5 6" key="1">
    <citation type="journal article" date="2011" name="Proc. Natl. Acad. Sci. U.S.A.">
        <title>Comparative genomics of xylose-fermenting fungi for enhanced biofuel production.</title>
        <authorList>
            <person name="Wohlbach D.J."/>
            <person name="Kuo A."/>
            <person name="Sato T.K."/>
            <person name="Potts K.M."/>
            <person name="Salamov A.A."/>
            <person name="LaButti K.M."/>
            <person name="Sun H."/>
            <person name="Clum A."/>
            <person name="Pangilinan J.L."/>
            <person name="Lindquist E.A."/>
            <person name="Lucas S."/>
            <person name="Lapidus A."/>
            <person name="Jin M."/>
            <person name="Gunawan C."/>
            <person name="Balan V."/>
            <person name="Dale B.E."/>
            <person name="Jeffries T.W."/>
            <person name="Zinkel R."/>
            <person name="Barry K.W."/>
            <person name="Grigoriev I.V."/>
            <person name="Gasch A.P."/>
        </authorList>
    </citation>
    <scope>NUCLEOTIDE SEQUENCE [LARGE SCALE GENOMIC DNA]</scope>
    <source>
        <strain evidence="6">ATCC 10573 / BCRC 21748 / CBS 615 / JCM 9827 / NBRC 10315 / NRRL Y-1498 / VKM Y-70</strain>
    </source>
</reference>
<evidence type="ECO:0000256" key="2">
    <source>
        <dbReference type="SAM" id="MobiDB-lite"/>
    </source>
</evidence>
<dbReference type="GO" id="GO:0042254">
    <property type="term" value="P:ribosome biogenesis"/>
    <property type="evidence" value="ECO:0007669"/>
    <property type="project" value="InterPro"/>
</dbReference>
<evidence type="ECO:0000313" key="5">
    <source>
        <dbReference type="EMBL" id="EGV66853.1"/>
    </source>
</evidence>
<gene>
    <name evidence="5" type="ORF">CANTEDRAFT_112354</name>
</gene>
<comment type="similarity">
    <text evidence="1">Belongs to the CBF/MAK21 family.</text>
</comment>
<dbReference type="PANTHER" id="PTHR12455:SF0">
    <property type="entry name" value="NUCLEOLAR COMPLEX PROTEIN 4 HOMOLOG"/>
    <property type="match status" value="1"/>
</dbReference>
<keyword evidence="3" id="KW-1133">Transmembrane helix</keyword>
<dbReference type="PANTHER" id="PTHR12455">
    <property type="entry name" value="NUCLEOLAR COMPLEX PROTEIN 4"/>
    <property type="match status" value="1"/>
</dbReference>
<dbReference type="OrthoDB" id="10263185at2759"/>
<dbReference type="GO" id="GO:0032040">
    <property type="term" value="C:small-subunit processome"/>
    <property type="evidence" value="ECO:0007669"/>
    <property type="project" value="TreeGrafter"/>
</dbReference>
<dbReference type="Pfam" id="PF03914">
    <property type="entry name" value="CBF"/>
    <property type="match status" value="1"/>
</dbReference>
<dbReference type="HOGENOM" id="CLU_015945_1_0_1"/>
<name>G3AWX8_CANTC</name>
<organism evidence="6">
    <name type="scientific">Candida tenuis (strain ATCC 10573 / BCRC 21748 / CBS 615 / JCM 9827 / NBRC 10315 / NRRL Y-1498 / VKM Y-70)</name>
    <name type="common">Yeast</name>
    <name type="synonym">Yamadazyma tenuis</name>
    <dbReference type="NCBI Taxonomy" id="590646"/>
    <lineage>
        <taxon>Eukaryota</taxon>
        <taxon>Fungi</taxon>
        <taxon>Dikarya</taxon>
        <taxon>Ascomycota</taxon>
        <taxon>Saccharomycotina</taxon>
        <taxon>Pichiomycetes</taxon>
        <taxon>Debaryomycetaceae</taxon>
        <taxon>Yamadazyma</taxon>
    </lineage>
</organism>
<sequence>MAPKRKSNSKVAKPAPKKSKSDTSLWTLDHIKQVSQDVIEKSSYNDIVKLIDQYSYIKSALIQTEDSSVESIGRQLTINMYQIFQHLFQAGLLRPSKKFDDKKMILVKWLVDKYDRFKKIMYQFLSTSLSFKSSLQLDILDVSLNVLRLENQYLKSSKDDLYFPTSTYKAIVKSLVCSEVGTVLSDNTIDDFIMLEFQEKLHKYYDLQFYFFQCLNELVEQDEIPDQNRLFSIFYTLVKIPLAFEENPKELRAIKTFISKPPTTIFKPSHFKKAFQTLVISILSFKLTSSQYKCILLILNKRILPYLAQPSRLMDFLTDSYDTSDLIIQILALNSLYELMKQYNLEYPDFYTKLYSLLTPELLFNRYRSRFFRLSDLFLSSTHLSSNLVASFIKKLARLSITGPAPGVVIIIPFIYNLFKRHPSCMIMIQNPSQDPDTYEDPYDNNELDPLKTNAINSSLWELEALMNHYHPNISTLAKIFTEPFRKPNYNLEDFLDWSFKSLIESEINRKYRSMAALEFDSFDQLFDHVTGTSEGSEPESKTTVYLEGWTI</sequence>
<keyword evidence="3" id="KW-0472">Membrane</keyword>
<dbReference type="AlphaFoldDB" id="G3AWX8"/>
<feature type="region of interest" description="Disordered" evidence="2">
    <location>
        <begin position="1"/>
        <end position="22"/>
    </location>
</feature>
<protein>
    <recommendedName>
        <fullName evidence="4">CCAAT-binding factor domain-containing protein</fullName>
    </recommendedName>
</protein>
<keyword evidence="3" id="KW-0812">Transmembrane</keyword>
<dbReference type="Proteomes" id="UP000000707">
    <property type="component" value="Unassembled WGS sequence"/>
</dbReference>
<evidence type="ECO:0000313" key="6">
    <source>
        <dbReference type="Proteomes" id="UP000000707"/>
    </source>
</evidence>
<dbReference type="STRING" id="590646.G3AWX8"/>
<accession>G3AWX8</accession>
<proteinExistence type="inferred from homology"/>
<dbReference type="GO" id="GO:0030692">
    <property type="term" value="C:Noc4p-Nop14p complex"/>
    <property type="evidence" value="ECO:0007669"/>
    <property type="project" value="TreeGrafter"/>
</dbReference>